<organism evidence="1 2">
    <name type="scientific">Dreissena polymorpha</name>
    <name type="common">Zebra mussel</name>
    <name type="synonym">Mytilus polymorpha</name>
    <dbReference type="NCBI Taxonomy" id="45954"/>
    <lineage>
        <taxon>Eukaryota</taxon>
        <taxon>Metazoa</taxon>
        <taxon>Spiralia</taxon>
        <taxon>Lophotrochozoa</taxon>
        <taxon>Mollusca</taxon>
        <taxon>Bivalvia</taxon>
        <taxon>Autobranchia</taxon>
        <taxon>Heteroconchia</taxon>
        <taxon>Euheterodonta</taxon>
        <taxon>Imparidentia</taxon>
        <taxon>Neoheterodontei</taxon>
        <taxon>Myida</taxon>
        <taxon>Dreissenoidea</taxon>
        <taxon>Dreissenidae</taxon>
        <taxon>Dreissena</taxon>
    </lineage>
</organism>
<reference evidence="1" key="2">
    <citation type="submission" date="2020-11" db="EMBL/GenBank/DDBJ databases">
        <authorList>
            <person name="McCartney M.A."/>
            <person name="Auch B."/>
            <person name="Kono T."/>
            <person name="Mallez S."/>
            <person name="Becker A."/>
            <person name="Gohl D.M."/>
            <person name="Silverstein K.A.T."/>
            <person name="Koren S."/>
            <person name="Bechman K.B."/>
            <person name="Herman A."/>
            <person name="Abrahante J.E."/>
            <person name="Garbe J."/>
        </authorList>
    </citation>
    <scope>NUCLEOTIDE SEQUENCE</scope>
    <source>
        <strain evidence="1">Duluth1</strain>
        <tissue evidence="1">Whole animal</tissue>
    </source>
</reference>
<keyword evidence="2" id="KW-1185">Reference proteome</keyword>
<dbReference type="AlphaFoldDB" id="A0A9D4JNY8"/>
<reference evidence="1" key="1">
    <citation type="journal article" date="2019" name="bioRxiv">
        <title>The Genome of the Zebra Mussel, Dreissena polymorpha: A Resource for Invasive Species Research.</title>
        <authorList>
            <person name="McCartney M.A."/>
            <person name="Auch B."/>
            <person name="Kono T."/>
            <person name="Mallez S."/>
            <person name="Zhang Y."/>
            <person name="Obille A."/>
            <person name="Becker A."/>
            <person name="Abrahante J.E."/>
            <person name="Garbe J."/>
            <person name="Badalamenti J.P."/>
            <person name="Herman A."/>
            <person name="Mangelson H."/>
            <person name="Liachko I."/>
            <person name="Sullivan S."/>
            <person name="Sone E.D."/>
            <person name="Koren S."/>
            <person name="Silverstein K.A.T."/>
            <person name="Beckman K.B."/>
            <person name="Gohl D.M."/>
        </authorList>
    </citation>
    <scope>NUCLEOTIDE SEQUENCE</scope>
    <source>
        <strain evidence="1">Duluth1</strain>
        <tissue evidence="1">Whole animal</tissue>
    </source>
</reference>
<comment type="caution">
    <text evidence="1">The sequence shown here is derived from an EMBL/GenBank/DDBJ whole genome shotgun (WGS) entry which is preliminary data.</text>
</comment>
<name>A0A9D4JNY8_DREPO</name>
<evidence type="ECO:0000313" key="2">
    <source>
        <dbReference type="Proteomes" id="UP000828390"/>
    </source>
</evidence>
<accession>A0A9D4JNY8</accession>
<evidence type="ECO:0000313" key="1">
    <source>
        <dbReference type="EMBL" id="KAH3819140.1"/>
    </source>
</evidence>
<dbReference type="EMBL" id="JAIWYP010000005">
    <property type="protein sequence ID" value="KAH3819140.1"/>
    <property type="molecule type" value="Genomic_DNA"/>
</dbReference>
<protein>
    <submittedName>
        <fullName evidence="1">Uncharacterized protein</fullName>
    </submittedName>
</protein>
<proteinExistence type="predicted"/>
<sequence>MMNNWSEAESADCLGWCLTGKAVDLYAVLAERRGMVPYIDLMQRPQERFSAREVHATAQGRFQVAHQETGQSLDDWSDRVLTLATKSVRDLPPHTPLSRQ</sequence>
<dbReference type="Proteomes" id="UP000828390">
    <property type="component" value="Unassembled WGS sequence"/>
</dbReference>
<gene>
    <name evidence="1" type="ORF">DPMN_120873</name>
</gene>